<keyword evidence="4 6" id="KW-0501">Molybdenum cofactor biosynthesis</keyword>
<dbReference type="Pfam" id="PF03453">
    <property type="entry name" value="MoeA_N"/>
    <property type="match status" value="1"/>
</dbReference>
<dbReference type="AlphaFoldDB" id="A0A0L1JQV2"/>
<dbReference type="PANTHER" id="PTHR10192">
    <property type="entry name" value="MOLYBDOPTERIN BIOSYNTHESIS PROTEIN"/>
    <property type="match status" value="1"/>
</dbReference>
<dbReference type="SUPFAM" id="SSF63882">
    <property type="entry name" value="MoeA N-terminal region -like"/>
    <property type="match status" value="1"/>
</dbReference>
<dbReference type="STRING" id="1317121.ATO11_07560"/>
<evidence type="ECO:0000313" key="8">
    <source>
        <dbReference type="EMBL" id="KNG94092.1"/>
    </source>
</evidence>
<evidence type="ECO:0000256" key="2">
    <source>
        <dbReference type="ARBA" id="ARBA00005046"/>
    </source>
</evidence>
<comment type="function">
    <text evidence="1 6">Catalyzes the insertion of molybdate into adenylated molybdopterin with the concomitant release of AMP.</text>
</comment>
<dbReference type="GO" id="GO:0061599">
    <property type="term" value="F:molybdopterin molybdotransferase activity"/>
    <property type="evidence" value="ECO:0007669"/>
    <property type="project" value="UniProtKB-UniRule"/>
</dbReference>
<comment type="similarity">
    <text evidence="3 6">Belongs to the MoeA family.</text>
</comment>
<dbReference type="InterPro" id="IPR036135">
    <property type="entry name" value="MoeA_linker/N_sf"/>
</dbReference>
<dbReference type="InterPro" id="IPR036425">
    <property type="entry name" value="MoaB/Mog-like_dom_sf"/>
</dbReference>
<dbReference type="InterPro" id="IPR005111">
    <property type="entry name" value="MoeA_C_domain_IV"/>
</dbReference>
<evidence type="ECO:0000259" key="7">
    <source>
        <dbReference type="SMART" id="SM00852"/>
    </source>
</evidence>
<dbReference type="SUPFAM" id="SSF63867">
    <property type="entry name" value="MoeA C-terminal domain-like"/>
    <property type="match status" value="1"/>
</dbReference>
<keyword evidence="6" id="KW-0479">Metal-binding</keyword>
<dbReference type="SMART" id="SM00852">
    <property type="entry name" value="MoCF_biosynth"/>
    <property type="match status" value="1"/>
</dbReference>
<gene>
    <name evidence="8" type="ORF">ATO11_07560</name>
</gene>
<dbReference type="PATRIC" id="fig|1317121.7.peg.2119"/>
<dbReference type="Gene3D" id="3.90.105.10">
    <property type="entry name" value="Molybdopterin biosynthesis moea protein, domain 2"/>
    <property type="match status" value="1"/>
</dbReference>
<dbReference type="EC" id="2.10.1.1" evidence="6"/>
<dbReference type="PANTHER" id="PTHR10192:SF5">
    <property type="entry name" value="GEPHYRIN"/>
    <property type="match status" value="1"/>
</dbReference>
<keyword evidence="6" id="KW-0808">Transferase</keyword>
<proteinExistence type="inferred from homology"/>
<reference evidence="8 9" key="1">
    <citation type="journal article" date="2015" name="Int. J. Syst. Evol. Microbiol.">
        <title>Aestuariivita atlantica sp. nov., isolated from deep sea sediment of the Atlantic Ocean.</title>
        <authorList>
            <person name="Li G."/>
            <person name="Lai Q."/>
            <person name="Du Y."/>
            <person name="Liu X."/>
            <person name="Sun F."/>
            <person name="Shao Z."/>
        </authorList>
    </citation>
    <scope>NUCLEOTIDE SEQUENCE [LARGE SCALE GENOMIC DNA]</scope>
    <source>
        <strain evidence="8 9">22II-S11-z3</strain>
    </source>
</reference>
<dbReference type="RefSeq" id="WP_050530238.1">
    <property type="nucleotide sequence ID" value="NZ_AQQZ01000003.1"/>
</dbReference>
<comment type="catalytic activity">
    <reaction evidence="5">
        <text>adenylyl-molybdopterin + molybdate = Mo-molybdopterin + AMP + H(+)</text>
        <dbReference type="Rhea" id="RHEA:35047"/>
        <dbReference type="ChEBI" id="CHEBI:15378"/>
        <dbReference type="ChEBI" id="CHEBI:36264"/>
        <dbReference type="ChEBI" id="CHEBI:62727"/>
        <dbReference type="ChEBI" id="CHEBI:71302"/>
        <dbReference type="ChEBI" id="CHEBI:456215"/>
        <dbReference type="EC" id="2.10.1.1"/>
    </reaction>
</comment>
<dbReference type="OrthoDB" id="9804758at2"/>
<name>A0A0L1JQV2_9RHOB</name>
<evidence type="ECO:0000256" key="6">
    <source>
        <dbReference type="RuleBase" id="RU365090"/>
    </source>
</evidence>
<protein>
    <recommendedName>
        <fullName evidence="6">Molybdopterin molybdenumtransferase</fullName>
        <ecNumber evidence="6">2.10.1.1</ecNumber>
    </recommendedName>
</protein>
<sequence>MTFDRIAMVDWSGGNDTGPTPRPDAIWIGTPEGPPDYLRNRQLAEDRLAGLIDDALTAGDTLCLGFDFPFGYPAGFAAALTGTADPFAVWHWLADRIEDAPKANNRFDVAASINASMPGQGPFWANALKRDIPHLPRLKPASIAFPERRVAEAQTSGAFTLWQLAGAGAVGSQALMGLPVLARLRARFPDRIAVWPFDPLDRPVTFLEIWPSLLNDAVRRAMRVEGGVKDAVQVTTVARALAGLSAPDLSRLLDVTAPEEGWIFGLGHEDVLADAARPRAPRLTNDCFALPRGVDWLPVADALAHLRNAMRPVTAVTDEPLATAGGRRLATDITALRANPPAANSAVDGYGFAGPAADGPHRLPLLPGRAAAGAPFGGTVPPGHALRILTGALVPDGVDTVILDEDSSVSGGEIAFRGPLKRGANVRKAGEDVTSGAPILAQGLRLRPPDLALAAATGHARLPVHAPLRVAVLSTGDEVTDPAPDAPPSRTFDANRPMLLDLIARWGMTPVDLGRVPDDPAALTRALDRATTEADAILTSGGASAGDEDHVSALLGAQGTRHHWRIALKPGRPLALGQWGHLPVFGLPGNPVAALVCTLVFARPALSVMAGGPWLDPTRLTLPASFTKSKKPGRTEYLRARLTDAGVETFPSEGSGRISGLSWATGLVELGPDAATITPGTPVTYLPFADLMS</sequence>
<keyword evidence="9" id="KW-1185">Reference proteome</keyword>
<accession>A0A0L1JQV2</accession>
<dbReference type="InterPro" id="IPR038987">
    <property type="entry name" value="MoeA-like"/>
</dbReference>
<dbReference type="Pfam" id="PF00994">
    <property type="entry name" value="MoCF_biosynth"/>
    <property type="match status" value="1"/>
</dbReference>
<dbReference type="InterPro" id="IPR005110">
    <property type="entry name" value="MoeA_linker/N"/>
</dbReference>
<dbReference type="GO" id="GO:0006777">
    <property type="term" value="P:Mo-molybdopterin cofactor biosynthetic process"/>
    <property type="evidence" value="ECO:0007669"/>
    <property type="project" value="UniProtKB-UniRule"/>
</dbReference>
<dbReference type="InterPro" id="IPR036688">
    <property type="entry name" value="MoeA_C_domain_IV_sf"/>
</dbReference>
<dbReference type="GO" id="GO:0005829">
    <property type="term" value="C:cytosol"/>
    <property type="evidence" value="ECO:0007669"/>
    <property type="project" value="TreeGrafter"/>
</dbReference>
<dbReference type="CDD" id="cd00887">
    <property type="entry name" value="MoeA"/>
    <property type="match status" value="1"/>
</dbReference>
<evidence type="ECO:0000313" key="9">
    <source>
        <dbReference type="Proteomes" id="UP000036938"/>
    </source>
</evidence>
<dbReference type="UniPathway" id="UPA00344"/>
<comment type="caution">
    <text evidence="8">The sequence shown here is derived from an EMBL/GenBank/DDBJ whole genome shotgun (WGS) entry which is preliminary data.</text>
</comment>
<dbReference type="Gene3D" id="2.170.190.11">
    <property type="entry name" value="Molybdopterin biosynthesis moea protein, domain 3"/>
    <property type="match status" value="1"/>
</dbReference>
<evidence type="ECO:0000256" key="3">
    <source>
        <dbReference type="ARBA" id="ARBA00010763"/>
    </source>
</evidence>
<evidence type="ECO:0000256" key="1">
    <source>
        <dbReference type="ARBA" id="ARBA00002901"/>
    </source>
</evidence>
<dbReference type="InterPro" id="IPR008284">
    <property type="entry name" value="MoCF_biosynth_CS"/>
</dbReference>
<comment type="cofactor">
    <cofactor evidence="6">
        <name>Mg(2+)</name>
        <dbReference type="ChEBI" id="CHEBI:18420"/>
    </cofactor>
</comment>
<keyword evidence="6" id="KW-0460">Magnesium</keyword>
<dbReference type="Gene3D" id="2.40.340.10">
    <property type="entry name" value="MoeA, C-terminal, domain IV"/>
    <property type="match status" value="1"/>
</dbReference>
<dbReference type="Proteomes" id="UP000036938">
    <property type="component" value="Unassembled WGS sequence"/>
</dbReference>
<organism evidence="8 9">
    <name type="scientific">Pseudaestuariivita atlantica</name>
    <dbReference type="NCBI Taxonomy" id="1317121"/>
    <lineage>
        <taxon>Bacteria</taxon>
        <taxon>Pseudomonadati</taxon>
        <taxon>Pseudomonadota</taxon>
        <taxon>Alphaproteobacteria</taxon>
        <taxon>Rhodobacterales</taxon>
        <taxon>Paracoccaceae</taxon>
        <taxon>Pseudaestuariivita</taxon>
    </lineage>
</organism>
<keyword evidence="6" id="KW-0500">Molybdenum</keyword>
<dbReference type="EMBL" id="AQQZ01000003">
    <property type="protein sequence ID" value="KNG94092.1"/>
    <property type="molecule type" value="Genomic_DNA"/>
</dbReference>
<comment type="pathway">
    <text evidence="2 6">Cofactor biosynthesis; molybdopterin biosynthesis.</text>
</comment>
<feature type="domain" description="MoaB/Mog" evidence="7">
    <location>
        <begin position="471"/>
        <end position="608"/>
    </location>
</feature>
<dbReference type="PROSITE" id="PS01079">
    <property type="entry name" value="MOCF_BIOSYNTHESIS_2"/>
    <property type="match status" value="1"/>
</dbReference>
<dbReference type="GO" id="GO:0046872">
    <property type="term" value="F:metal ion binding"/>
    <property type="evidence" value="ECO:0007669"/>
    <property type="project" value="UniProtKB-UniRule"/>
</dbReference>
<dbReference type="Pfam" id="PF03454">
    <property type="entry name" value="MoeA_C"/>
    <property type="match status" value="1"/>
</dbReference>
<evidence type="ECO:0000256" key="5">
    <source>
        <dbReference type="ARBA" id="ARBA00047317"/>
    </source>
</evidence>
<dbReference type="InterPro" id="IPR001453">
    <property type="entry name" value="MoaB/Mog_dom"/>
</dbReference>
<evidence type="ECO:0000256" key="4">
    <source>
        <dbReference type="ARBA" id="ARBA00023150"/>
    </source>
</evidence>
<dbReference type="SUPFAM" id="SSF53218">
    <property type="entry name" value="Molybdenum cofactor biosynthesis proteins"/>
    <property type="match status" value="1"/>
</dbReference>
<dbReference type="Gene3D" id="3.40.980.10">
    <property type="entry name" value="MoaB/Mog-like domain"/>
    <property type="match status" value="1"/>
</dbReference>